<organism evidence="2 3">
    <name type="scientific">Bacteroides faecalis</name>
    <dbReference type="NCBI Taxonomy" id="2447885"/>
    <lineage>
        <taxon>Bacteria</taxon>
        <taxon>Pseudomonadati</taxon>
        <taxon>Bacteroidota</taxon>
        <taxon>Bacteroidia</taxon>
        <taxon>Bacteroidales</taxon>
        <taxon>Bacteroidaceae</taxon>
        <taxon>Bacteroides</taxon>
    </lineage>
</organism>
<name>A0A401LZH9_9BACE</name>
<dbReference type="InterPro" id="IPR000421">
    <property type="entry name" value="FA58C"/>
</dbReference>
<proteinExistence type="predicted"/>
<dbReference type="EMBL" id="BHWB01000017">
    <property type="protein sequence ID" value="GCB36956.1"/>
    <property type="molecule type" value="Genomic_DNA"/>
</dbReference>
<dbReference type="InterPro" id="IPR013728">
    <property type="entry name" value="BT_3987-like_N"/>
</dbReference>
<evidence type="ECO:0000313" key="2">
    <source>
        <dbReference type="EMBL" id="GCB36956.1"/>
    </source>
</evidence>
<keyword evidence="3" id="KW-1185">Reference proteome</keyword>
<evidence type="ECO:0000259" key="1">
    <source>
        <dbReference type="PROSITE" id="PS50022"/>
    </source>
</evidence>
<feature type="domain" description="F5/8 type C" evidence="1">
    <location>
        <begin position="287"/>
        <end position="437"/>
    </location>
</feature>
<sequence length="438" mass="49249">MFAGCLVSLGACNSSEYDLENQIPERYNKILYLQTTGKQELTLYDTGENNTFTYAVIKSGSEPTLTATADLKVLTQQELDERYGELEGVNYKILPGDAYSLGNSHMEFASQDRYQNVIVSVDPTKVQTAMEADPTAVWVLPLYATSEVDSINTDKNNLFLQFTKILKPAVQFSNTRVSMITKQYGLVGTFTQEALFKLDVENISWDITCSFTIDDEYVNNYNTEHKTTYKLLDAHYSFAEQMVLSKGTTETPLVVTIEGANLEPGDYMLPIKISNTSLFLPKEGEDVYPLTFRIMGTQLSRTGWTVVASSQTVEGNGNGAASNIFDDNINTYWHSKWDNGYPPLPHDLVIDTETTHEFTQISLQRRLGYDYARLGHFYVSDTGESWQEVGTFTMENQDAVQTFSITPTKGRYVKIEVTESNNNNNCAAFSEVYLYGIN</sequence>
<dbReference type="Pfam" id="PF00754">
    <property type="entry name" value="F5_F8_type_C"/>
    <property type="match status" value="1"/>
</dbReference>
<dbReference type="Pfam" id="PF08522">
    <property type="entry name" value="BT_3987-like_N"/>
    <property type="match status" value="2"/>
</dbReference>
<gene>
    <name evidence="2" type="ORF">KGMB02408_39010</name>
</gene>
<comment type="caution">
    <text evidence="2">The sequence shown here is derived from an EMBL/GenBank/DDBJ whole genome shotgun (WGS) entry which is preliminary data.</text>
</comment>
<dbReference type="AlphaFoldDB" id="A0A401LZH9"/>
<protein>
    <submittedName>
        <fullName evidence="2">Chitobiase</fullName>
    </submittedName>
</protein>
<reference evidence="2 3" key="1">
    <citation type="submission" date="2018-10" db="EMBL/GenBank/DDBJ databases">
        <title>Draft Genome Sequence of Bacteroides sp. KCTC 15687.</title>
        <authorList>
            <person name="Yu S.Y."/>
            <person name="Kim J.S."/>
            <person name="Oh B.S."/>
            <person name="Park S.H."/>
            <person name="Kang S.W."/>
            <person name="Park J.E."/>
            <person name="Choi S.H."/>
            <person name="Han K.I."/>
            <person name="Lee K.C."/>
            <person name="Eom M.K."/>
            <person name="Suh M.K."/>
            <person name="Lee D.H."/>
            <person name="Yoon H."/>
            <person name="Kim B."/>
            <person name="Yang S.J."/>
            <person name="Lee J.S."/>
            <person name="Lee J.H."/>
        </authorList>
    </citation>
    <scope>NUCLEOTIDE SEQUENCE [LARGE SCALE GENOMIC DNA]</scope>
    <source>
        <strain evidence="2 3">KCTC 15687</strain>
    </source>
</reference>
<evidence type="ECO:0000313" key="3">
    <source>
        <dbReference type="Proteomes" id="UP000288079"/>
    </source>
</evidence>
<dbReference type="Gene3D" id="2.60.120.260">
    <property type="entry name" value="Galactose-binding domain-like"/>
    <property type="match status" value="1"/>
</dbReference>
<dbReference type="Proteomes" id="UP000288079">
    <property type="component" value="Unassembled WGS sequence"/>
</dbReference>
<dbReference type="SUPFAM" id="SSF49785">
    <property type="entry name" value="Galactose-binding domain-like"/>
    <property type="match status" value="1"/>
</dbReference>
<dbReference type="InterPro" id="IPR008979">
    <property type="entry name" value="Galactose-bd-like_sf"/>
</dbReference>
<dbReference type="Gene3D" id="2.60.40.1740">
    <property type="entry name" value="hypothetical protein (bacova_03559)"/>
    <property type="match status" value="2"/>
</dbReference>
<accession>A0A401LZH9</accession>
<dbReference type="PROSITE" id="PS50022">
    <property type="entry name" value="FA58C_3"/>
    <property type="match status" value="1"/>
</dbReference>